<gene>
    <name evidence="1" type="ORF">PG993_005696</name>
</gene>
<evidence type="ECO:0000313" key="1">
    <source>
        <dbReference type="EMBL" id="KAK8043266.1"/>
    </source>
</evidence>
<sequence>MPSLLNLPREIRDEILRLALHHERSPPAGREQYEEEERVVIEHVNTACFTNGSKVFYEPRTVQPIAIPLLLANRQLHAEVQEAMARLQREEGSNCKVDVMFLEEKELWATILWTTACSRVLDRVEATIHMVGVIPDSDLPVRRT</sequence>
<dbReference type="EMBL" id="JAQQWK010000004">
    <property type="protein sequence ID" value="KAK8043266.1"/>
    <property type="molecule type" value="Genomic_DNA"/>
</dbReference>
<comment type="caution">
    <text evidence="1">The sequence shown here is derived from an EMBL/GenBank/DDBJ whole genome shotgun (WGS) entry which is preliminary data.</text>
</comment>
<reference evidence="1 2" key="1">
    <citation type="submission" date="2023-01" db="EMBL/GenBank/DDBJ databases">
        <title>Analysis of 21 Apiospora genomes using comparative genomics revels a genus with tremendous synthesis potential of carbohydrate active enzymes and secondary metabolites.</title>
        <authorList>
            <person name="Sorensen T."/>
        </authorList>
    </citation>
    <scope>NUCLEOTIDE SEQUENCE [LARGE SCALE GENOMIC DNA]</scope>
    <source>
        <strain evidence="1 2">CBS 33761</strain>
    </source>
</reference>
<accession>A0ABR1TBA6</accession>
<proteinExistence type="predicted"/>
<protein>
    <submittedName>
        <fullName evidence="1">Uncharacterized protein</fullName>
    </submittedName>
</protein>
<keyword evidence="2" id="KW-1185">Reference proteome</keyword>
<dbReference type="Proteomes" id="UP001444661">
    <property type="component" value="Unassembled WGS sequence"/>
</dbReference>
<evidence type="ECO:0000313" key="2">
    <source>
        <dbReference type="Proteomes" id="UP001444661"/>
    </source>
</evidence>
<organism evidence="1 2">
    <name type="scientific">Apiospora rasikravindrae</name>
    <dbReference type="NCBI Taxonomy" id="990691"/>
    <lineage>
        <taxon>Eukaryota</taxon>
        <taxon>Fungi</taxon>
        <taxon>Dikarya</taxon>
        <taxon>Ascomycota</taxon>
        <taxon>Pezizomycotina</taxon>
        <taxon>Sordariomycetes</taxon>
        <taxon>Xylariomycetidae</taxon>
        <taxon>Amphisphaeriales</taxon>
        <taxon>Apiosporaceae</taxon>
        <taxon>Apiospora</taxon>
    </lineage>
</organism>
<name>A0ABR1TBA6_9PEZI</name>